<dbReference type="SUPFAM" id="SSF81593">
    <property type="entry name" value="Nucleotidyltransferase substrate binding subunit/domain"/>
    <property type="match status" value="1"/>
</dbReference>
<dbReference type="EMBL" id="MFKF01000324">
    <property type="protein sequence ID" value="OGG46318.1"/>
    <property type="molecule type" value="Genomic_DNA"/>
</dbReference>
<sequence>MAERSRDWLAQAERDLEQARWSLQGGFYEWACFVAQQAAEKGVKALYEALHGEVWGHAISKMLASLPEGHRPDEALIEQAIRLDRFYIPTRYPNGFDTGSPKDYFTKRDAEEAIRDADEVVRYCKGKIP</sequence>
<keyword evidence="2" id="KW-0238">DNA-binding</keyword>
<evidence type="ECO:0000259" key="1">
    <source>
        <dbReference type="PROSITE" id="PS50910"/>
    </source>
</evidence>
<dbReference type="Pfam" id="PF05168">
    <property type="entry name" value="HEPN"/>
    <property type="match status" value="1"/>
</dbReference>
<dbReference type="GO" id="GO:0003677">
    <property type="term" value="F:DNA binding"/>
    <property type="evidence" value="ECO:0007669"/>
    <property type="project" value="UniProtKB-KW"/>
</dbReference>
<organism evidence="2 3">
    <name type="scientific">Handelsmanbacteria sp. (strain RIFCSPLOWO2_12_FULL_64_10)</name>
    <dbReference type="NCBI Taxonomy" id="1817868"/>
    <lineage>
        <taxon>Bacteria</taxon>
        <taxon>Candidatus Handelsmaniibacteriota</taxon>
    </lineage>
</organism>
<feature type="domain" description="HEPN" evidence="1">
    <location>
        <begin position="9"/>
        <end position="120"/>
    </location>
</feature>
<dbReference type="Gene3D" id="1.20.120.330">
    <property type="entry name" value="Nucleotidyltransferases domain 2"/>
    <property type="match status" value="1"/>
</dbReference>
<evidence type="ECO:0000313" key="3">
    <source>
        <dbReference type="Proteomes" id="UP000178606"/>
    </source>
</evidence>
<dbReference type="InterPro" id="IPR007842">
    <property type="entry name" value="HEPN_dom"/>
</dbReference>
<accession>A0A1F6CAT7</accession>
<dbReference type="PROSITE" id="PS50910">
    <property type="entry name" value="HEPN"/>
    <property type="match status" value="1"/>
</dbReference>
<proteinExistence type="predicted"/>
<evidence type="ECO:0000313" key="2">
    <source>
        <dbReference type="EMBL" id="OGG46318.1"/>
    </source>
</evidence>
<dbReference type="SMART" id="SM00748">
    <property type="entry name" value="HEPN"/>
    <property type="match status" value="1"/>
</dbReference>
<name>A0A1F6CAT7_HANXR</name>
<protein>
    <submittedName>
        <fullName evidence="2">DNA-binding protein</fullName>
    </submittedName>
</protein>
<dbReference type="AlphaFoldDB" id="A0A1F6CAT7"/>
<comment type="caution">
    <text evidence="2">The sequence shown here is derived from an EMBL/GenBank/DDBJ whole genome shotgun (WGS) entry which is preliminary data.</text>
</comment>
<gene>
    <name evidence="2" type="ORF">A3F84_27145</name>
</gene>
<dbReference type="Proteomes" id="UP000178606">
    <property type="component" value="Unassembled WGS sequence"/>
</dbReference>
<reference evidence="2 3" key="1">
    <citation type="journal article" date="2016" name="Nat. Commun.">
        <title>Thousands of microbial genomes shed light on interconnected biogeochemical processes in an aquifer system.</title>
        <authorList>
            <person name="Anantharaman K."/>
            <person name="Brown C.T."/>
            <person name="Hug L.A."/>
            <person name="Sharon I."/>
            <person name="Castelle C.J."/>
            <person name="Probst A.J."/>
            <person name="Thomas B.C."/>
            <person name="Singh A."/>
            <person name="Wilkins M.J."/>
            <person name="Karaoz U."/>
            <person name="Brodie E.L."/>
            <person name="Williams K.H."/>
            <person name="Hubbard S.S."/>
            <person name="Banfield J.F."/>
        </authorList>
    </citation>
    <scope>NUCLEOTIDE SEQUENCE [LARGE SCALE GENOMIC DNA]</scope>
    <source>
        <strain evidence="3">RIFCSPLOWO2_12_FULL_64_10</strain>
    </source>
</reference>